<evidence type="ECO:0000256" key="2">
    <source>
        <dbReference type="ARBA" id="ARBA00022737"/>
    </source>
</evidence>
<reference evidence="8" key="1">
    <citation type="journal article" date="2011" name="Genome Res.">
        <title>Deep small RNA sequencing from the nematode Ascaris reveals conservation, functional diversification, and novel developmental profiles.</title>
        <authorList>
            <person name="Wang J."/>
            <person name="Czech B."/>
            <person name="Crunk A."/>
            <person name="Wallace A."/>
            <person name="Mitreva M."/>
            <person name="Hannon G.J."/>
            <person name="Davis R.E."/>
        </authorList>
    </citation>
    <scope>NUCLEOTIDE SEQUENCE</scope>
</reference>
<evidence type="ECO:0000313" key="8">
    <source>
        <dbReference type="EMBL" id="ADY47198.1"/>
    </source>
</evidence>
<feature type="zinc finger region" description="C3H1-type" evidence="5">
    <location>
        <begin position="200"/>
        <end position="228"/>
    </location>
</feature>
<evidence type="ECO:0000256" key="3">
    <source>
        <dbReference type="ARBA" id="ARBA00022771"/>
    </source>
</evidence>
<dbReference type="SUPFAM" id="SSF90229">
    <property type="entry name" value="CCCH zinc finger"/>
    <property type="match status" value="2"/>
</dbReference>
<protein>
    <submittedName>
        <fullName evidence="8">Tristetraprolin</fullName>
    </submittedName>
</protein>
<feature type="region of interest" description="Disordered" evidence="6">
    <location>
        <begin position="1"/>
        <end position="24"/>
    </location>
</feature>
<dbReference type="AlphaFoldDB" id="F1LAP4"/>
<dbReference type="PANTHER" id="PTHR12547:SF144">
    <property type="entry name" value="C3H1-TYPE DOMAIN-CONTAINING PROTEIN"/>
    <property type="match status" value="1"/>
</dbReference>
<evidence type="ECO:0000256" key="4">
    <source>
        <dbReference type="ARBA" id="ARBA00022833"/>
    </source>
</evidence>
<keyword evidence="2" id="KW-0677">Repeat</keyword>
<dbReference type="PANTHER" id="PTHR12547">
    <property type="entry name" value="CCCH ZINC FINGER/TIS11-RELATED"/>
    <property type="match status" value="1"/>
</dbReference>
<dbReference type="GO" id="GO:0030154">
    <property type="term" value="P:cell differentiation"/>
    <property type="evidence" value="ECO:0007669"/>
    <property type="project" value="UniProtKB-ARBA"/>
</dbReference>
<keyword evidence="1 5" id="KW-0479">Metal-binding</keyword>
<organism evidence="8">
    <name type="scientific">Ascaris suum</name>
    <name type="common">Pig roundworm</name>
    <name type="synonym">Ascaris lumbricoides</name>
    <dbReference type="NCBI Taxonomy" id="6253"/>
    <lineage>
        <taxon>Eukaryota</taxon>
        <taxon>Metazoa</taxon>
        <taxon>Ecdysozoa</taxon>
        <taxon>Nematoda</taxon>
        <taxon>Chromadorea</taxon>
        <taxon>Rhabditida</taxon>
        <taxon>Spirurina</taxon>
        <taxon>Ascaridomorpha</taxon>
        <taxon>Ascaridoidea</taxon>
        <taxon>Ascarididae</taxon>
        <taxon>Ascaris</taxon>
    </lineage>
</organism>
<sequence length="381" mass="42095">MSNLAADVGIPQESQNQGTHPPFASSCTTANSLIPMGLVSLPVPNHVRQFVLSNYPVDQNSAMFVCADEPQRIYVLQNNSLQYVDLCCVRPPFGPAIIPLSTRSAEQVGAHGGVSPLSSVEFTANAMLPWSKTLQISPPEWQAMSDIERGIVQRERRKTNAYKTALCREFRDTGGCGYGAECRFAHGESELRLPPQAHPKYKTQLCNKFVWLGRCPYGSRCQFIHRRPNELISDMQQDNRSKTATEIDGTRMAMRAVSDVTGRRHQISRSLSGVVSSSQMAHEESYEAYGEGQKGAHLSKQLAGFRPKKAPEKERGERTAVMSKSIDVQVPCEPSVVQQSQCRDDQSAVNILGSMFSSWLLDDVESAFSQSCFPRIDSSSS</sequence>
<dbReference type="Gene3D" id="6.10.250.3220">
    <property type="match status" value="1"/>
</dbReference>
<dbReference type="GO" id="GO:0005829">
    <property type="term" value="C:cytosol"/>
    <property type="evidence" value="ECO:0007669"/>
    <property type="project" value="TreeGrafter"/>
</dbReference>
<feature type="compositionally biased region" description="Polar residues" evidence="6">
    <location>
        <begin position="12"/>
        <end position="24"/>
    </location>
</feature>
<dbReference type="GO" id="GO:0008270">
    <property type="term" value="F:zinc ion binding"/>
    <property type="evidence" value="ECO:0007669"/>
    <property type="project" value="UniProtKB-KW"/>
</dbReference>
<feature type="domain" description="C3H1-type" evidence="7">
    <location>
        <begin position="161"/>
        <end position="189"/>
    </location>
</feature>
<dbReference type="Pfam" id="PF00642">
    <property type="entry name" value="zf-CCCH"/>
    <property type="match status" value="2"/>
</dbReference>
<dbReference type="EMBL" id="JI175659">
    <property type="protein sequence ID" value="ADY47198.1"/>
    <property type="molecule type" value="mRNA"/>
</dbReference>
<dbReference type="PROSITE" id="PS50103">
    <property type="entry name" value="ZF_C3H1"/>
    <property type="match status" value="2"/>
</dbReference>
<dbReference type="GO" id="GO:0080090">
    <property type="term" value="P:regulation of primary metabolic process"/>
    <property type="evidence" value="ECO:0007669"/>
    <property type="project" value="UniProtKB-ARBA"/>
</dbReference>
<evidence type="ECO:0000259" key="7">
    <source>
        <dbReference type="PROSITE" id="PS50103"/>
    </source>
</evidence>
<dbReference type="GO" id="GO:0010468">
    <property type="term" value="P:regulation of gene expression"/>
    <property type="evidence" value="ECO:0007669"/>
    <property type="project" value="UniProtKB-ARBA"/>
</dbReference>
<dbReference type="InterPro" id="IPR036855">
    <property type="entry name" value="Znf_CCCH_sf"/>
</dbReference>
<feature type="zinc finger region" description="C3H1-type" evidence="5">
    <location>
        <begin position="161"/>
        <end position="189"/>
    </location>
</feature>
<feature type="non-terminal residue" evidence="8">
    <location>
        <position position="381"/>
    </location>
</feature>
<evidence type="ECO:0000256" key="5">
    <source>
        <dbReference type="PROSITE-ProRule" id="PRU00723"/>
    </source>
</evidence>
<dbReference type="InterPro" id="IPR045877">
    <property type="entry name" value="ZFP36-like"/>
</dbReference>
<dbReference type="FunFam" id="4.10.1000.10:FF:000001">
    <property type="entry name" value="zinc finger CCCH domain-containing protein 15-like"/>
    <property type="match status" value="1"/>
</dbReference>
<dbReference type="GO" id="GO:0003730">
    <property type="term" value="F:mRNA 3'-UTR binding"/>
    <property type="evidence" value="ECO:0007669"/>
    <property type="project" value="TreeGrafter"/>
</dbReference>
<evidence type="ECO:0000256" key="6">
    <source>
        <dbReference type="SAM" id="MobiDB-lite"/>
    </source>
</evidence>
<evidence type="ECO:0000256" key="1">
    <source>
        <dbReference type="ARBA" id="ARBA00022723"/>
    </source>
</evidence>
<feature type="domain" description="C3H1-type" evidence="7">
    <location>
        <begin position="200"/>
        <end position="228"/>
    </location>
</feature>
<dbReference type="InterPro" id="IPR000571">
    <property type="entry name" value="Znf_CCCH"/>
</dbReference>
<dbReference type="FunFam" id="4.10.1000.10:FF:000018">
    <property type="entry name" value="Zinc finger protein"/>
    <property type="match status" value="1"/>
</dbReference>
<dbReference type="GO" id="GO:0043186">
    <property type="term" value="C:P granule"/>
    <property type="evidence" value="ECO:0007669"/>
    <property type="project" value="UniProtKB-ARBA"/>
</dbReference>
<proteinExistence type="evidence at transcript level"/>
<keyword evidence="4 5" id="KW-0862">Zinc</keyword>
<dbReference type="SMART" id="SM00356">
    <property type="entry name" value="ZnF_C3H1"/>
    <property type="match status" value="2"/>
</dbReference>
<keyword evidence="3 5" id="KW-0863">Zinc-finger</keyword>
<dbReference type="Gene3D" id="4.10.1000.10">
    <property type="entry name" value="Zinc finger, CCCH-type"/>
    <property type="match status" value="1"/>
</dbReference>
<name>F1LAP4_ASCSU</name>
<accession>F1LAP4</accession>